<feature type="domain" description="Alanine dehydrogenase/pyridine nucleotide transhydrogenase N-terminal" evidence="1">
    <location>
        <begin position="5"/>
        <end position="54"/>
    </location>
</feature>
<evidence type="ECO:0000313" key="2">
    <source>
        <dbReference type="EMBL" id="SDW28792.1"/>
    </source>
</evidence>
<reference evidence="2 3" key="1">
    <citation type="submission" date="2016-10" db="EMBL/GenBank/DDBJ databases">
        <authorList>
            <person name="de Groot N.N."/>
        </authorList>
    </citation>
    <scope>NUCLEOTIDE SEQUENCE [LARGE SCALE GENOMIC DNA]</scope>
    <source>
        <strain evidence="2 3">CGMCC 1.8894</strain>
    </source>
</reference>
<proteinExistence type="predicted"/>
<gene>
    <name evidence="2" type="ORF">SAMN04488238_101554</name>
</gene>
<dbReference type="AlphaFoldDB" id="A0A1H2SB02"/>
<dbReference type="STRING" id="564137.SAMN04488238_101554"/>
<name>A0A1H2SB02_9RHOB</name>
<dbReference type="InterPro" id="IPR007886">
    <property type="entry name" value="AlaDH/PNT_N"/>
</dbReference>
<organism evidence="2 3">
    <name type="scientific">Roseicitreum antarcticum</name>
    <dbReference type="NCBI Taxonomy" id="564137"/>
    <lineage>
        <taxon>Bacteria</taxon>
        <taxon>Pseudomonadati</taxon>
        <taxon>Pseudomonadota</taxon>
        <taxon>Alphaproteobacteria</taxon>
        <taxon>Rhodobacterales</taxon>
        <taxon>Paracoccaceae</taxon>
        <taxon>Roseicitreum</taxon>
    </lineage>
</organism>
<dbReference type="OrthoDB" id="502334at2"/>
<keyword evidence="3" id="KW-1185">Reference proteome</keyword>
<accession>A0A1H2SB02</accession>
<dbReference type="Pfam" id="PF05222">
    <property type="entry name" value="AlaDh_PNT_N"/>
    <property type="match status" value="1"/>
</dbReference>
<protein>
    <submittedName>
        <fullName evidence="2">Alanine dehydrogenase/PNT, N-terminal domain</fullName>
    </submittedName>
</protein>
<dbReference type="Gene3D" id="3.40.50.720">
    <property type="entry name" value="NAD(P)-binding Rossmann-like Domain"/>
    <property type="match status" value="1"/>
</dbReference>
<dbReference type="Proteomes" id="UP000198539">
    <property type="component" value="Unassembled WGS sequence"/>
</dbReference>
<dbReference type="SUPFAM" id="SSF52283">
    <property type="entry name" value="Formate/glycerate dehydrogenase catalytic domain-like"/>
    <property type="match status" value="1"/>
</dbReference>
<evidence type="ECO:0000313" key="3">
    <source>
        <dbReference type="Proteomes" id="UP000198539"/>
    </source>
</evidence>
<dbReference type="EMBL" id="FNOM01000001">
    <property type="protein sequence ID" value="SDW28792.1"/>
    <property type="molecule type" value="Genomic_DNA"/>
</dbReference>
<evidence type="ECO:0000259" key="1">
    <source>
        <dbReference type="Pfam" id="PF05222"/>
    </source>
</evidence>
<sequence>MTHLWLRAEQRPHEDRVGLTPEGAARLIASGIRVTVEDSPTRVIPLDACVADGAASP</sequence>